<proteinExistence type="predicted"/>
<gene>
    <name evidence="1" type="ORF">PLEPLA_LOCUS35225</name>
</gene>
<dbReference type="Proteomes" id="UP001153269">
    <property type="component" value="Unassembled WGS sequence"/>
</dbReference>
<dbReference type="AlphaFoldDB" id="A0A9N7VFS8"/>
<accession>A0A9N7VFS8</accession>
<protein>
    <submittedName>
        <fullName evidence="1">Uncharacterized protein</fullName>
    </submittedName>
</protein>
<organism evidence="1 2">
    <name type="scientific">Pleuronectes platessa</name>
    <name type="common">European plaice</name>
    <dbReference type="NCBI Taxonomy" id="8262"/>
    <lineage>
        <taxon>Eukaryota</taxon>
        <taxon>Metazoa</taxon>
        <taxon>Chordata</taxon>
        <taxon>Craniata</taxon>
        <taxon>Vertebrata</taxon>
        <taxon>Euteleostomi</taxon>
        <taxon>Actinopterygii</taxon>
        <taxon>Neopterygii</taxon>
        <taxon>Teleostei</taxon>
        <taxon>Neoteleostei</taxon>
        <taxon>Acanthomorphata</taxon>
        <taxon>Carangaria</taxon>
        <taxon>Pleuronectiformes</taxon>
        <taxon>Pleuronectoidei</taxon>
        <taxon>Pleuronectidae</taxon>
        <taxon>Pleuronectes</taxon>
    </lineage>
</organism>
<evidence type="ECO:0000313" key="2">
    <source>
        <dbReference type="Proteomes" id="UP001153269"/>
    </source>
</evidence>
<sequence length="84" mass="9483">MSLDADPVLGVESRRRCTRTNISADISVIATRPPDKQRHKDKDAYEVTAPVSEWSQRRCPPNLGEHNRYSLPGWIPSLGREPTV</sequence>
<name>A0A9N7VFS8_PLEPL</name>
<comment type="caution">
    <text evidence="1">The sequence shown here is derived from an EMBL/GenBank/DDBJ whole genome shotgun (WGS) entry which is preliminary data.</text>
</comment>
<evidence type="ECO:0000313" key="1">
    <source>
        <dbReference type="EMBL" id="CAB1447538.1"/>
    </source>
</evidence>
<keyword evidence="2" id="KW-1185">Reference proteome</keyword>
<reference evidence="1" key="1">
    <citation type="submission" date="2020-03" db="EMBL/GenBank/DDBJ databases">
        <authorList>
            <person name="Weist P."/>
        </authorList>
    </citation>
    <scope>NUCLEOTIDE SEQUENCE</scope>
</reference>
<dbReference type="EMBL" id="CADEAL010003949">
    <property type="protein sequence ID" value="CAB1447538.1"/>
    <property type="molecule type" value="Genomic_DNA"/>
</dbReference>